<dbReference type="Proteomes" id="UP000231581">
    <property type="component" value="Unassembled WGS sequence"/>
</dbReference>
<organism evidence="1 2">
    <name type="scientific">Candidatus Uhrbacteria bacterium CG22_combo_CG10-13_8_21_14_all_47_17</name>
    <dbReference type="NCBI Taxonomy" id="1975041"/>
    <lineage>
        <taxon>Bacteria</taxon>
        <taxon>Candidatus Uhriibacteriota</taxon>
    </lineage>
</organism>
<comment type="caution">
    <text evidence="1">The sequence shown here is derived from an EMBL/GenBank/DDBJ whole genome shotgun (WGS) entry which is preliminary data.</text>
</comment>
<gene>
    <name evidence="1" type="ORF">COX00_03225</name>
</gene>
<evidence type="ECO:0000313" key="1">
    <source>
        <dbReference type="EMBL" id="PIP60469.1"/>
    </source>
</evidence>
<accession>A0A2H0BSF9</accession>
<name>A0A2H0BSF9_9BACT</name>
<evidence type="ECO:0000313" key="2">
    <source>
        <dbReference type="Proteomes" id="UP000231581"/>
    </source>
</evidence>
<reference evidence="1 2" key="1">
    <citation type="submission" date="2017-09" db="EMBL/GenBank/DDBJ databases">
        <title>Depth-based differentiation of microbial function through sediment-hosted aquifers and enrichment of novel symbionts in the deep terrestrial subsurface.</title>
        <authorList>
            <person name="Probst A.J."/>
            <person name="Ladd B."/>
            <person name="Jarett J.K."/>
            <person name="Geller-Mcgrath D.E."/>
            <person name="Sieber C.M."/>
            <person name="Emerson J.B."/>
            <person name="Anantharaman K."/>
            <person name="Thomas B.C."/>
            <person name="Malmstrom R."/>
            <person name="Stieglmeier M."/>
            <person name="Klingl A."/>
            <person name="Woyke T."/>
            <person name="Ryan C.M."/>
            <person name="Banfield J.F."/>
        </authorList>
    </citation>
    <scope>NUCLEOTIDE SEQUENCE [LARGE SCALE GENOMIC DNA]</scope>
    <source>
        <strain evidence="1">CG22_combo_CG10-13_8_21_14_all_47_17</strain>
    </source>
</reference>
<dbReference type="AlphaFoldDB" id="A0A2H0BSF9"/>
<protein>
    <submittedName>
        <fullName evidence="1">Uncharacterized protein</fullName>
    </submittedName>
</protein>
<sequence length="72" mass="8301">MDTKDCATFYQLYEAEVRSGAPINEEVFAFLEEHLHECLACCDWTRAYDQAMTEKLREITGLPRGLAELKTK</sequence>
<proteinExistence type="predicted"/>
<dbReference type="EMBL" id="PCSZ01000062">
    <property type="protein sequence ID" value="PIP60469.1"/>
    <property type="molecule type" value="Genomic_DNA"/>
</dbReference>